<gene>
    <name evidence="3" type="ORF">ST47_g3791</name>
</gene>
<protein>
    <submittedName>
        <fullName evidence="3">Uncharacterized protein</fullName>
    </submittedName>
</protein>
<keyword evidence="4" id="KW-1185">Reference proteome</keyword>
<evidence type="ECO:0000313" key="4">
    <source>
        <dbReference type="Proteomes" id="UP000076837"/>
    </source>
</evidence>
<name>A0A163GWF5_DIDRA</name>
<evidence type="ECO:0000256" key="2">
    <source>
        <dbReference type="SAM" id="SignalP"/>
    </source>
</evidence>
<accession>A0A163GWF5</accession>
<dbReference type="AlphaFoldDB" id="A0A163GWF5"/>
<dbReference type="Proteomes" id="UP000076837">
    <property type="component" value="Unassembled WGS sequence"/>
</dbReference>
<evidence type="ECO:0000256" key="1">
    <source>
        <dbReference type="SAM" id="MobiDB-lite"/>
    </source>
</evidence>
<feature type="signal peptide" evidence="2">
    <location>
        <begin position="1"/>
        <end position="17"/>
    </location>
</feature>
<keyword evidence="2" id="KW-0732">Signal</keyword>
<sequence length="91" mass="9734">MKLPTLLTSAFVAAAMAAPTISPGSTVATEARWDYGSSNDKRNPVKTAAEWDFGSTGNERDVVDTDWDHGKKKGEMLSPPLAVALLIWSAL</sequence>
<feature type="region of interest" description="Disordered" evidence="1">
    <location>
        <begin position="46"/>
        <end position="71"/>
    </location>
</feature>
<feature type="chain" id="PRO_5043937981" evidence="2">
    <location>
        <begin position="18"/>
        <end position="91"/>
    </location>
</feature>
<dbReference type="OrthoDB" id="10423705at2759"/>
<comment type="caution">
    <text evidence="3">The sequence shown here is derived from an EMBL/GenBank/DDBJ whole genome shotgun (WGS) entry which is preliminary data.</text>
</comment>
<evidence type="ECO:0000313" key="3">
    <source>
        <dbReference type="EMBL" id="KZM25043.1"/>
    </source>
</evidence>
<dbReference type="EMBL" id="JYNV01000142">
    <property type="protein sequence ID" value="KZM25043.1"/>
    <property type="molecule type" value="Genomic_DNA"/>
</dbReference>
<proteinExistence type="predicted"/>
<feature type="compositionally biased region" description="Basic and acidic residues" evidence="1">
    <location>
        <begin position="58"/>
        <end position="71"/>
    </location>
</feature>
<reference evidence="3 4" key="1">
    <citation type="journal article" date="2016" name="Sci. Rep.">
        <title>Draft genome sequencing and secretome analysis of fungal phytopathogen Ascochyta rabiei provides insight into the necrotrophic effector repertoire.</title>
        <authorList>
            <person name="Verma S."/>
            <person name="Gazara R.K."/>
            <person name="Nizam S."/>
            <person name="Parween S."/>
            <person name="Chattopadhyay D."/>
            <person name="Verma P.K."/>
        </authorList>
    </citation>
    <scope>NUCLEOTIDE SEQUENCE [LARGE SCALE GENOMIC DNA]</scope>
    <source>
        <strain evidence="3 4">ArDII</strain>
    </source>
</reference>
<organism evidence="3 4">
    <name type="scientific">Didymella rabiei</name>
    <name type="common">Chickpea ascochyta blight fungus</name>
    <name type="synonym">Mycosphaerella rabiei</name>
    <dbReference type="NCBI Taxonomy" id="5454"/>
    <lineage>
        <taxon>Eukaryota</taxon>
        <taxon>Fungi</taxon>
        <taxon>Dikarya</taxon>
        <taxon>Ascomycota</taxon>
        <taxon>Pezizomycotina</taxon>
        <taxon>Dothideomycetes</taxon>
        <taxon>Pleosporomycetidae</taxon>
        <taxon>Pleosporales</taxon>
        <taxon>Pleosporineae</taxon>
        <taxon>Didymellaceae</taxon>
        <taxon>Ascochyta</taxon>
    </lineage>
</organism>